<dbReference type="EMBL" id="PVTR01000005">
    <property type="protein sequence ID" value="PRY88058.1"/>
    <property type="molecule type" value="Genomic_DNA"/>
</dbReference>
<dbReference type="GO" id="GO:0005886">
    <property type="term" value="C:plasma membrane"/>
    <property type="evidence" value="ECO:0007669"/>
    <property type="project" value="TreeGrafter"/>
</dbReference>
<keyword evidence="5 6" id="KW-0472">Membrane</keyword>
<feature type="transmembrane region" description="Helical" evidence="6">
    <location>
        <begin position="48"/>
        <end position="66"/>
    </location>
</feature>
<dbReference type="InterPro" id="IPR006696">
    <property type="entry name" value="DUF423"/>
</dbReference>
<evidence type="ECO:0000256" key="6">
    <source>
        <dbReference type="SAM" id="Phobius"/>
    </source>
</evidence>
<feature type="transmembrane region" description="Helical" evidence="6">
    <location>
        <begin position="99"/>
        <end position="120"/>
    </location>
</feature>
<proteinExistence type="inferred from homology"/>
<dbReference type="OrthoDB" id="9802121at2"/>
<keyword evidence="3 6" id="KW-0812">Transmembrane</keyword>
<dbReference type="Pfam" id="PF04241">
    <property type="entry name" value="DUF423"/>
    <property type="match status" value="1"/>
</dbReference>
<evidence type="ECO:0000256" key="2">
    <source>
        <dbReference type="ARBA" id="ARBA00009694"/>
    </source>
</evidence>
<keyword evidence="4 6" id="KW-1133">Transmembrane helix</keyword>
<dbReference type="Proteomes" id="UP000238157">
    <property type="component" value="Unassembled WGS sequence"/>
</dbReference>
<evidence type="ECO:0000256" key="5">
    <source>
        <dbReference type="ARBA" id="ARBA00023136"/>
    </source>
</evidence>
<feature type="transmembrane region" description="Helical" evidence="6">
    <location>
        <begin position="73"/>
        <end position="93"/>
    </location>
</feature>
<accession>A0A2T0WMW7</accession>
<evidence type="ECO:0000256" key="3">
    <source>
        <dbReference type="ARBA" id="ARBA00022692"/>
    </source>
</evidence>
<dbReference type="PANTHER" id="PTHR43461:SF1">
    <property type="entry name" value="TRANSMEMBRANE PROTEIN 256"/>
    <property type="match status" value="1"/>
</dbReference>
<reference evidence="7 8" key="1">
    <citation type="submission" date="2018-03" db="EMBL/GenBank/DDBJ databases">
        <title>Genomic Encyclopedia of Archaeal and Bacterial Type Strains, Phase II (KMG-II): from individual species to whole genera.</title>
        <authorList>
            <person name="Goeker M."/>
        </authorList>
    </citation>
    <scope>NUCLEOTIDE SEQUENCE [LARGE SCALE GENOMIC DNA]</scope>
    <source>
        <strain evidence="7 8">DSM 27929</strain>
    </source>
</reference>
<sequence length="127" mass="13605">MNKAKYIQIAALFGALAVGIGAFGAHGLEPILESKGTSDTFETAVKYHFYHTLALLACAFLLELYPSNKKLSAAFWLFAIGIIIFSGTLYTLSLTGVSWLGAITPIGGVAFIAGWVMMMISAKQPKK</sequence>
<dbReference type="AlphaFoldDB" id="A0A2T0WMW7"/>
<evidence type="ECO:0000313" key="7">
    <source>
        <dbReference type="EMBL" id="PRY88058.1"/>
    </source>
</evidence>
<evidence type="ECO:0000256" key="4">
    <source>
        <dbReference type="ARBA" id="ARBA00022989"/>
    </source>
</evidence>
<dbReference type="PANTHER" id="PTHR43461">
    <property type="entry name" value="TRANSMEMBRANE PROTEIN 256"/>
    <property type="match status" value="1"/>
</dbReference>
<evidence type="ECO:0000256" key="1">
    <source>
        <dbReference type="ARBA" id="ARBA00004141"/>
    </source>
</evidence>
<dbReference type="RefSeq" id="WP_106133548.1">
    <property type="nucleotide sequence ID" value="NZ_PVTR01000005.1"/>
</dbReference>
<comment type="caution">
    <text evidence="7">The sequence shown here is derived from an EMBL/GenBank/DDBJ whole genome shotgun (WGS) entry which is preliminary data.</text>
</comment>
<comment type="subcellular location">
    <subcellularLocation>
        <location evidence="1">Membrane</location>
        <topology evidence="1">Multi-pass membrane protein</topology>
    </subcellularLocation>
</comment>
<protein>
    <submittedName>
        <fullName evidence="7">Uncharacterized membrane protein YgdD (TMEM256/DUF423 family)</fullName>
    </submittedName>
</protein>
<evidence type="ECO:0000313" key="8">
    <source>
        <dbReference type="Proteomes" id="UP000238157"/>
    </source>
</evidence>
<comment type="similarity">
    <text evidence="2">Belongs to the UPF0382 family.</text>
</comment>
<keyword evidence="8" id="KW-1185">Reference proteome</keyword>
<name>A0A2T0WMW7_9BACT</name>
<organism evidence="7 8">
    <name type="scientific">Mongoliibacter ruber</name>
    <dbReference type="NCBI Taxonomy" id="1750599"/>
    <lineage>
        <taxon>Bacteria</taxon>
        <taxon>Pseudomonadati</taxon>
        <taxon>Bacteroidota</taxon>
        <taxon>Cytophagia</taxon>
        <taxon>Cytophagales</taxon>
        <taxon>Cyclobacteriaceae</taxon>
        <taxon>Mongoliibacter</taxon>
    </lineage>
</organism>
<gene>
    <name evidence="7" type="ORF">CLW00_105179</name>
</gene>